<reference evidence="2 3" key="1">
    <citation type="submission" date="2021-04" db="EMBL/GenBank/DDBJ databases">
        <title>Genome analysis of Polyangium sp.</title>
        <authorList>
            <person name="Li Y."/>
            <person name="Wang J."/>
        </authorList>
    </citation>
    <scope>NUCLEOTIDE SEQUENCE [LARGE SCALE GENOMIC DNA]</scope>
    <source>
        <strain evidence="2 3">SDU14</strain>
    </source>
</reference>
<evidence type="ECO:0000259" key="1">
    <source>
        <dbReference type="Pfam" id="PF01878"/>
    </source>
</evidence>
<gene>
    <name evidence="2" type="ORF">KEG57_43070</name>
</gene>
<comment type="caution">
    <text evidence="2">The sequence shown here is derived from an EMBL/GenBank/DDBJ whole genome shotgun (WGS) entry which is preliminary data.</text>
</comment>
<dbReference type="Gene3D" id="3.10.590.10">
    <property type="entry name" value="ph1033 like domains"/>
    <property type="match status" value="1"/>
</dbReference>
<dbReference type="Proteomes" id="UP001151081">
    <property type="component" value="Unassembled WGS sequence"/>
</dbReference>
<accession>A0A9X3XBJ0</accession>
<proteinExistence type="predicted"/>
<organism evidence="2 3">
    <name type="scientific">Polyangium jinanense</name>
    <dbReference type="NCBI Taxonomy" id="2829994"/>
    <lineage>
        <taxon>Bacteria</taxon>
        <taxon>Pseudomonadati</taxon>
        <taxon>Myxococcota</taxon>
        <taxon>Polyangia</taxon>
        <taxon>Polyangiales</taxon>
        <taxon>Polyangiaceae</taxon>
        <taxon>Polyangium</taxon>
    </lineage>
</organism>
<dbReference type="RefSeq" id="WP_272423735.1">
    <property type="nucleotide sequence ID" value="NZ_JAGTJJ010000051.1"/>
</dbReference>
<evidence type="ECO:0000313" key="3">
    <source>
        <dbReference type="Proteomes" id="UP001151081"/>
    </source>
</evidence>
<dbReference type="SUPFAM" id="SSF88697">
    <property type="entry name" value="PUA domain-like"/>
    <property type="match status" value="1"/>
</dbReference>
<feature type="domain" description="EVE" evidence="1">
    <location>
        <begin position="7"/>
        <end position="135"/>
    </location>
</feature>
<dbReference type="CDD" id="cd21133">
    <property type="entry name" value="EVE"/>
    <property type="match status" value="1"/>
</dbReference>
<name>A0A9X3XBJ0_9BACT</name>
<sequence length="149" mass="16743">MTTETHYWLVKSEPYKYSFAQLLADKRAVWDGVRNYEARNNLRAMKKGDLLLFYHSNEGKAVVGIARVAREAYPDPTAEGEDWSAVDIEPVVALKAPVELEVIKSDPALTDIALLKRSRLSVVPVSAEHFEHVLALGKTKLPARKARRT</sequence>
<dbReference type="InterPro" id="IPR052181">
    <property type="entry name" value="5hmC_binding"/>
</dbReference>
<dbReference type="InterPro" id="IPR015947">
    <property type="entry name" value="PUA-like_sf"/>
</dbReference>
<dbReference type="PANTHER" id="PTHR14087">
    <property type="entry name" value="THYMOCYTE NUCLEAR PROTEIN 1"/>
    <property type="match status" value="1"/>
</dbReference>
<evidence type="ECO:0000313" key="2">
    <source>
        <dbReference type="EMBL" id="MDC3987329.1"/>
    </source>
</evidence>
<dbReference type="EMBL" id="JAGTJJ010000051">
    <property type="protein sequence ID" value="MDC3987329.1"/>
    <property type="molecule type" value="Genomic_DNA"/>
</dbReference>
<dbReference type="Pfam" id="PF01878">
    <property type="entry name" value="EVE"/>
    <property type="match status" value="1"/>
</dbReference>
<keyword evidence="3" id="KW-1185">Reference proteome</keyword>
<dbReference type="InterPro" id="IPR047197">
    <property type="entry name" value="THYN1-like_EVE"/>
</dbReference>
<dbReference type="PANTHER" id="PTHR14087:SF7">
    <property type="entry name" value="THYMOCYTE NUCLEAR PROTEIN 1"/>
    <property type="match status" value="1"/>
</dbReference>
<dbReference type="AlphaFoldDB" id="A0A9X3XBJ0"/>
<dbReference type="InterPro" id="IPR002740">
    <property type="entry name" value="EVE_domain"/>
</dbReference>
<protein>
    <submittedName>
        <fullName evidence="2">EVE domain-containing protein</fullName>
    </submittedName>
</protein>